<dbReference type="Pfam" id="PF00376">
    <property type="entry name" value="MerR"/>
    <property type="match status" value="1"/>
</dbReference>
<feature type="domain" description="HTH merR-type" evidence="1">
    <location>
        <begin position="19"/>
        <end position="52"/>
    </location>
</feature>
<gene>
    <name evidence="2" type="ORF">FJV41_04090</name>
</gene>
<reference evidence="2 3" key="1">
    <citation type="submission" date="2019-06" db="EMBL/GenBank/DDBJ databases">
        <authorList>
            <person name="Livingstone P."/>
            <person name="Whitworth D."/>
        </authorList>
    </citation>
    <scope>NUCLEOTIDE SEQUENCE [LARGE SCALE GENOMIC DNA]</scope>
    <source>
        <strain evidence="2 3">AM401</strain>
    </source>
</reference>
<keyword evidence="3" id="KW-1185">Reference proteome</keyword>
<dbReference type="InterPro" id="IPR000551">
    <property type="entry name" value="MerR-type_HTH_dom"/>
</dbReference>
<proteinExistence type="predicted"/>
<accession>A0A540X7N3</accession>
<keyword evidence="2" id="KW-0238">DNA-binding</keyword>
<protein>
    <submittedName>
        <fullName evidence="2">MerR family DNA-binding transcriptional regulator</fullName>
    </submittedName>
</protein>
<organism evidence="2 3">
    <name type="scientific">Myxococcus llanfairpwllgwyngyllgogerychwyrndrobwllllantysiliogogogochensis</name>
    <dbReference type="NCBI Taxonomy" id="2590453"/>
    <lineage>
        <taxon>Bacteria</taxon>
        <taxon>Pseudomonadati</taxon>
        <taxon>Myxococcota</taxon>
        <taxon>Myxococcia</taxon>
        <taxon>Myxococcales</taxon>
        <taxon>Cystobacterineae</taxon>
        <taxon>Myxococcaceae</taxon>
        <taxon>Myxococcus</taxon>
    </lineage>
</organism>
<dbReference type="Proteomes" id="UP000315369">
    <property type="component" value="Unassembled WGS sequence"/>
</dbReference>
<evidence type="ECO:0000259" key="1">
    <source>
        <dbReference type="Pfam" id="PF00376"/>
    </source>
</evidence>
<sequence length="83" mass="8862">MPCNTYELPTSGPPTQWPSIKEAAHLSNISARTLNRWADEGLILADRLGSGRGAWLVALNARNLPISTKPFRADATASGETSA</sequence>
<dbReference type="GO" id="GO:0006355">
    <property type="term" value="P:regulation of DNA-templated transcription"/>
    <property type="evidence" value="ECO:0007669"/>
    <property type="project" value="InterPro"/>
</dbReference>
<dbReference type="RefSeq" id="WP_141641079.1">
    <property type="nucleotide sequence ID" value="NZ_VIFM01000010.1"/>
</dbReference>
<evidence type="ECO:0000313" key="3">
    <source>
        <dbReference type="Proteomes" id="UP000315369"/>
    </source>
</evidence>
<dbReference type="OrthoDB" id="9851613at2"/>
<dbReference type="AlphaFoldDB" id="A0A540X7N3"/>
<dbReference type="GO" id="GO:0003677">
    <property type="term" value="F:DNA binding"/>
    <property type="evidence" value="ECO:0007669"/>
    <property type="project" value="UniProtKB-KW"/>
</dbReference>
<comment type="caution">
    <text evidence="2">The sequence shown here is derived from an EMBL/GenBank/DDBJ whole genome shotgun (WGS) entry which is preliminary data.</text>
</comment>
<dbReference type="EMBL" id="VIFM01000010">
    <property type="protein sequence ID" value="TQF17230.1"/>
    <property type="molecule type" value="Genomic_DNA"/>
</dbReference>
<evidence type="ECO:0000313" key="2">
    <source>
        <dbReference type="EMBL" id="TQF17230.1"/>
    </source>
</evidence>
<dbReference type="SUPFAM" id="SSF46955">
    <property type="entry name" value="Putative DNA-binding domain"/>
    <property type="match status" value="1"/>
</dbReference>
<name>A0A540X7N3_9BACT</name>
<dbReference type="InterPro" id="IPR009061">
    <property type="entry name" value="DNA-bd_dom_put_sf"/>
</dbReference>